<keyword evidence="1" id="KW-0732">Signal</keyword>
<proteinExistence type="predicted"/>
<evidence type="ECO:0000313" key="3">
    <source>
        <dbReference type="Proteomes" id="UP000243723"/>
    </source>
</evidence>
<dbReference type="EMBL" id="NHZQ01000419">
    <property type="protein sequence ID" value="PSK36761.1"/>
    <property type="molecule type" value="Genomic_DNA"/>
</dbReference>
<evidence type="ECO:0000313" key="2">
    <source>
        <dbReference type="EMBL" id="PSK36761.1"/>
    </source>
</evidence>
<dbReference type="AlphaFoldDB" id="A0A2P7YLB4"/>
<dbReference type="PANTHER" id="PTHR36124:SF4">
    <property type="entry name" value="ER-BOUND OXYGENASE MPAB_MPAB'_RUBBER OXYGENASE CATALYTIC DOMAIN-CONTAINING PROTEIN"/>
    <property type="match status" value="1"/>
</dbReference>
<feature type="chain" id="PRO_5015186391" evidence="1">
    <location>
        <begin position="18"/>
        <end position="404"/>
    </location>
</feature>
<reference evidence="2 3" key="1">
    <citation type="submission" date="2017-05" db="EMBL/GenBank/DDBJ databases">
        <title>Draft genome sequence of Elsinoe australis.</title>
        <authorList>
            <person name="Cheng Q."/>
        </authorList>
    </citation>
    <scope>NUCLEOTIDE SEQUENCE [LARGE SCALE GENOMIC DNA]</scope>
    <source>
        <strain evidence="2 3">NL1</strain>
    </source>
</reference>
<dbReference type="GO" id="GO:0016491">
    <property type="term" value="F:oxidoreductase activity"/>
    <property type="evidence" value="ECO:0007669"/>
    <property type="project" value="InterPro"/>
</dbReference>
<dbReference type="STRING" id="40998.A0A2P7YLB4"/>
<protein>
    <submittedName>
        <fullName evidence="2">Uncharacterized protein</fullName>
    </submittedName>
</protein>
<keyword evidence="3" id="KW-1185">Reference proteome</keyword>
<accession>A0A2P7YLB4</accession>
<dbReference type="Proteomes" id="UP000243723">
    <property type="component" value="Unassembled WGS sequence"/>
</dbReference>
<evidence type="ECO:0000256" key="1">
    <source>
        <dbReference type="SAM" id="SignalP"/>
    </source>
</evidence>
<dbReference type="InterPro" id="IPR046366">
    <property type="entry name" value="MPAB"/>
</dbReference>
<organism evidence="2 3">
    <name type="scientific">Elsinoe australis</name>
    <dbReference type="NCBI Taxonomy" id="40998"/>
    <lineage>
        <taxon>Eukaryota</taxon>
        <taxon>Fungi</taxon>
        <taxon>Dikarya</taxon>
        <taxon>Ascomycota</taxon>
        <taxon>Pezizomycotina</taxon>
        <taxon>Dothideomycetes</taxon>
        <taxon>Dothideomycetidae</taxon>
        <taxon>Myriangiales</taxon>
        <taxon>Elsinoaceae</taxon>
        <taxon>Elsinoe</taxon>
    </lineage>
</organism>
<gene>
    <name evidence="2" type="ORF">B9Z65_1944</name>
</gene>
<sequence length="404" mass="46179">MALYLYLPLLLLSYLLLQRLLRFRRRDSHALPFPTRATYSTMTLSQAYEIHYALTAMEFPTVFNQSIFFALFKTYGIPSISRLLAATTQLSAPATASKRAADTGVLLTEIFLHPPDDPRTVAAFARMNYLHARYRKAGKISDEDMLYTLSLFVLEPVRWTERYEWRALSEVERAALGMYWRWIGEQMRIPFKGLRGAEEGWKDGLEFLEALEEWSTRYEEREMVPAESNATLAKGTVEILLTNVPGWARGAAMEGIRGVMEGRLRRAMLFEDPARASQMVLSTVLGARKWVIGNLFLPRPYVLRWRWFTDRPDENGRYHATQYTDHPWYVKPTISSRWGMSALLLRFVGGKIPGGSGGEKFLPQGYKIDEVGPDAQIGKGGKEMEEEKIRLSADPRLGCPFAAW</sequence>
<name>A0A2P7YLB4_9PEZI</name>
<comment type="caution">
    <text evidence="2">The sequence shown here is derived from an EMBL/GenBank/DDBJ whole genome shotgun (WGS) entry which is preliminary data.</text>
</comment>
<dbReference type="PANTHER" id="PTHR36124">
    <property type="match status" value="1"/>
</dbReference>
<dbReference type="OrthoDB" id="545169at2759"/>
<feature type="signal peptide" evidence="1">
    <location>
        <begin position="1"/>
        <end position="17"/>
    </location>
</feature>